<feature type="coiled-coil region" evidence="1">
    <location>
        <begin position="541"/>
        <end position="575"/>
    </location>
</feature>
<comment type="caution">
    <text evidence="3">The sequence shown here is derived from an EMBL/GenBank/DDBJ whole genome shotgun (WGS) entry which is preliminary data.</text>
</comment>
<sequence length="639" mass="71885">MQAQKDRYAVLQRKLEHLEKVHADGKKQHQVNIDTLTKELSTVRKNSADQLTRVDKLKKQVDVQDTKIQDLKRTALADQTEIKDLRAKLRSAEAECARLKTKSEEAVRTKQALNSTNAARLDELKERERRIAELETAVGVEKKRREDVESRLRDVVSARTAEETRWSSESVKTRSQLEQAQAEIAQVRAELDDSRTSGKMEKEELVAQLGCLRDMLGQAATHYGKLVSETVSKAAYDRLRREQNTLQFRSFRLERKLASTEAQVAELAGLIRQSQETNDFLQFQLRSAEEERSLHRAALQDFGKDLRIDSGDDNSTHTLLVDTLITDQKEHLLSELDIRESLSSGDRHLARAYAELNNQLVSSCAAMRTELNAELLNSQMQAIQLQTAKTVHDGTTADLHAARAELEATRKQLEETSDSLDAAKAREIGLAQEVKDVKSQSKEQATAHRQALQKEKDTASKLMTGLHQSKVAEDELRTEIDQLTVELADAERYREAYHNLVDEVGVLAARNELAESEAHRLSEFNAEILGHTNPAQRIVYLDRVRRELAETKQMLIVATRERDAASAQIESLRGELCLYLSVPAEGKPRTTMTRVGRMPLVAQSQNVHPRSGAGNTDFTTKHLPPVADVSGDMTLDEIS</sequence>
<organism evidence="3 4">
    <name type="scientific">Lactarius akahatsu</name>
    <dbReference type="NCBI Taxonomy" id="416441"/>
    <lineage>
        <taxon>Eukaryota</taxon>
        <taxon>Fungi</taxon>
        <taxon>Dikarya</taxon>
        <taxon>Basidiomycota</taxon>
        <taxon>Agaricomycotina</taxon>
        <taxon>Agaricomycetes</taxon>
        <taxon>Russulales</taxon>
        <taxon>Russulaceae</taxon>
        <taxon>Lactarius</taxon>
    </lineage>
</organism>
<evidence type="ECO:0000313" key="3">
    <source>
        <dbReference type="EMBL" id="KAH8982704.1"/>
    </source>
</evidence>
<dbReference type="Gene3D" id="1.10.287.1490">
    <property type="match status" value="1"/>
</dbReference>
<feature type="region of interest" description="Disordered" evidence="2">
    <location>
        <begin position="439"/>
        <end position="460"/>
    </location>
</feature>
<evidence type="ECO:0000256" key="1">
    <source>
        <dbReference type="SAM" id="Coils"/>
    </source>
</evidence>
<dbReference type="EMBL" id="JAKELL010000097">
    <property type="protein sequence ID" value="KAH8982704.1"/>
    <property type="molecule type" value="Genomic_DNA"/>
</dbReference>
<gene>
    <name evidence="3" type="ORF">EDB92DRAFT_1804312</name>
</gene>
<feature type="region of interest" description="Disordered" evidence="2">
    <location>
        <begin position="605"/>
        <end position="639"/>
    </location>
</feature>
<feature type="coiled-coil region" evidence="1">
    <location>
        <begin position="1"/>
        <end position="109"/>
    </location>
</feature>
<feature type="coiled-coil region" evidence="1">
    <location>
        <begin position="170"/>
        <end position="197"/>
    </location>
</feature>
<evidence type="ECO:0000256" key="2">
    <source>
        <dbReference type="SAM" id="MobiDB-lite"/>
    </source>
</evidence>
<proteinExistence type="predicted"/>
<accession>A0AAD4L6V2</accession>
<reference evidence="3" key="1">
    <citation type="submission" date="2022-01" db="EMBL/GenBank/DDBJ databases">
        <title>Comparative genomics reveals a dynamic genome evolution in the ectomycorrhizal milk-cap (Lactarius) mushrooms.</title>
        <authorList>
            <consortium name="DOE Joint Genome Institute"/>
            <person name="Lebreton A."/>
            <person name="Tang N."/>
            <person name="Kuo A."/>
            <person name="LaButti K."/>
            <person name="Drula E."/>
            <person name="Barry K."/>
            <person name="Clum A."/>
            <person name="Lipzen A."/>
            <person name="Mousain D."/>
            <person name="Ng V."/>
            <person name="Wang R."/>
            <person name="Wang X."/>
            <person name="Dai Y."/>
            <person name="Henrissat B."/>
            <person name="Grigoriev I.V."/>
            <person name="Guerin-Laguette A."/>
            <person name="Yu F."/>
            <person name="Martin F.M."/>
        </authorList>
    </citation>
    <scope>NUCLEOTIDE SEQUENCE</scope>
    <source>
        <strain evidence="3">QP</strain>
    </source>
</reference>
<dbReference type="AlphaFoldDB" id="A0AAD4L6V2"/>
<name>A0AAD4L6V2_9AGAM</name>
<dbReference type="Proteomes" id="UP001201163">
    <property type="component" value="Unassembled WGS sequence"/>
</dbReference>
<keyword evidence="1" id="KW-0175">Coiled coil</keyword>
<evidence type="ECO:0000313" key="4">
    <source>
        <dbReference type="Proteomes" id="UP001201163"/>
    </source>
</evidence>
<feature type="compositionally biased region" description="Polar residues" evidence="2">
    <location>
        <begin position="605"/>
        <end position="618"/>
    </location>
</feature>
<keyword evidence="4" id="KW-1185">Reference proteome</keyword>
<protein>
    <submittedName>
        <fullName evidence="3">Uncharacterized protein</fullName>
    </submittedName>
</protein>